<dbReference type="GO" id="GO:0030638">
    <property type="term" value="P:polyketide metabolic process"/>
    <property type="evidence" value="ECO:0007669"/>
    <property type="project" value="InterPro"/>
</dbReference>
<evidence type="ECO:0000313" key="2">
    <source>
        <dbReference type="EMBL" id="KAK3364709.1"/>
    </source>
</evidence>
<proteinExistence type="predicted"/>
<reference evidence="2" key="1">
    <citation type="journal article" date="2023" name="Mol. Phylogenet. Evol.">
        <title>Genome-scale phylogeny and comparative genomics of the fungal order Sordariales.</title>
        <authorList>
            <person name="Hensen N."/>
            <person name="Bonometti L."/>
            <person name="Westerberg I."/>
            <person name="Brannstrom I.O."/>
            <person name="Guillou S."/>
            <person name="Cros-Aarteil S."/>
            <person name="Calhoun S."/>
            <person name="Haridas S."/>
            <person name="Kuo A."/>
            <person name="Mondo S."/>
            <person name="Pangilinan J."/>
            <person name="Riley R."/>
            <person name="LaButti K."/>
            <person name="Andreopoulos B."/>
            <person name="Lipzen A."/>
            <person name="Chen C."/>
            <person name="Yan M."/>
            <person name="Daum C."/>
            <person name="Ng V."/>
            <person name="Clum A."/>
            <person name="Steindorff A."/>
            <person name="Ohm R.A."/>
            <person name="Martin F."/>
            <person name="Silar P."/>
            <person name="Natvig D.O."/>
            <person name="Lalanne C."/>
            <person name="Gautier V."/>
            <person name="Ament-Velasquez S.L."/>
            <person name="Kruys A."/>
            <person name="Hutchinson M.I."/>
            <person name="Powell A.J."/>
            <person name="Barry K."/>
            <person name="Miller A.N."/>
            <person name="Grigoriev I.V."/>
            <person name="Debuchy R."/>
            <person name="Gladieux P."/>
            <person name="Hiltunen Thoren M."/>
            <person name="Johannesson H."/>
        </authorList>
    </citation>
    <scope>NUCLEOTIDE SEQUENCE</scope>
    <source>
        <strain evidence="2">CBS 955.72</strain>
    </source>
</reference>
<feature type="region of interest" description="Disordered" evidence="1">
    <location>
        <begin position="1"/>
        <end position="44"/>
    </location>
</feature>
<protein>
    <recommendedName>
        <fullName evidence="4">SnoaL-like domain-containing protein</fullName>
    </recommendedName>
</protein>
<dbReference type="EMBL" id="JAUIQD010000001">
    <property type="protein sequence ID" value="KAK3364709.1"/>
    <property type="molecule type" value="Genomic_DNA"/>
</dbReference>
<gene>
    <name evidence="2" type="ORF">B0T25DRAFT_71372</name>
</gene>
<dbReference type="InterPro" id="IPR009959">
    <property type="entry name" value="Cyclase_SnoaL-like"/>
</dbReference>
<dbReference type="InterPro" id="IPR032710">
    <property type="entry name" value="NTF2-like_dom_sf"/>
</dbReference>
<evidence type="ECO:0000313" key="3">
    <source>
        <dbReference type="Proteomes" id="UP001275084"/>
    </source>
</evidence>
<accession>A0AAJ0HY37</accession>
<organism evidence="2 3">
    <name type="scientific">Lasiosphaeria hispida</name>
    <dbReference type="NCBI Taxonomy" id="260671"/>
    <lineage>
        <taxon>Eukaryota</taxon>
        <taxon>Fungi</taxon>
        <taxon>Dikarya</taxon>
        <taxon>Ascomycota</taxon>
        <taxon>Pezizomycotina</taxon>
        <taxon>Sordariomycetes</taxon>
        <taxon>Sordariomycetidae</taxon>
        <taxon>Sordariales</taxon>
        <taxon>Lasiosphaeriaceae</taxon>
        <taxon>Lasiosphaeria</taxon>
    </lineage>
</organism>
<dbReference type="Pfam" id="PF07366">
    <property type="entry name" value="SnoaL"/>
    <property type="match status" value="1"/>
</dbReference>
<keyword evidence="3" id="KW-1185">Reference proteome</keyword>
<dbReference type="Proteomes" id="UP001275084">
    <property type="component" value="Unassembled WGS sequence"/>
</dbReference>
<name>A0AAJ0HY37_9PEZI</name>
<reference evidence="2" key="2">
    <citation type="submission" date="2023-06" db="EMBL/GenBank/DDBJ databases">
        <authorList>
            <consortium name="Lawrence Berkeley National Laboratory"/>
            <person name="Haridas S."/>
            <person name="Hensen N."/>
            <person name="Bonometti L."/>
            <person name="Westerberg I."/>
            <person name="Brannstrom I.O."/>
            <person name="Guillou S."/>
            <person name="Cros-Aarteil S."/>
            <person name="Calhoun S."/>
            <person name="Kuo A."/>
            <person name="Mondo S."/>
            <person name="Pangilinan J."/>
            <person name="Riley R."/>
            <person name="Labutti K."/>
            <person name="Andreopoulos B."/>
            <person name="Lipzen A."/>
            <person name="Chen C."/>
            <person name="Yanf M."/>
            <person name="Daum C."/>
            <person name="Ng V."/>
            <person name="Clum A."/>
            <person name="Steindorff A."/>
            <person name="Ohm R."/>
            <person name="Martin F."/>
            <person name="Silar P."/>
            <person name="Natvig D."/>
            <person name="Lalanne C."/>
            <person name="Gautier V."/>
            <person name="Ament-Velasquez S.L."/>
            <person name="Kruys A."/>
            <person name="Hutchinson M.I."/>
            <person name="Powell A.J."/>
            <person name="Barry K."/>
            <person name="Miller A.N."/>
            <person name="Grigoriev I.V."/>
            <person name="Debuchy R."/>
            <person name="Gladieux P."/>
            <person name="Thoren M.H."/>
            <person name="Johannesson H."/>
        </authorList>
    </citation>
    <scope>NUCLEOTIDE SEQUENCE</scope>
    <source>
        <strain evidence="2">CBS 955.72</strain>
    </source>
</reference>
<comment type="caution">
    <text evidence="2">The sequence shown here is derived from an EMBL/GenBank/DDBJ whole genome shotgun (WGS) entry which is preliminary data.</text>
</comment>
<evidence type="ECO:0000256" key="1">
    <source>
        <dbReference type="SAM" id="MobiDB-lite"/>
    </source>
</evidence>
<dbReference type="AlphaFoldDB" id="A0AAJ0HY37"/>
<sequence length="315" mass="35156">MEPSIANLNNPSTPPRPPNPTHLSANAAIAPNPQDTPLEIPPPPTVDNAYRFHSFIDRINLRQWSLLSASFHPRLRYNHTDVSLFEFTTLLRDEFAPKTGAQADVVTLVGGGGDREGVAARLRVRRIVRGEKVYCGARGEGREYARHMVLGWERGKIAVVFDASEDEGPGRILPLPGLRPPPPRVSVDLEAFYREYLKCINEGRMDEELGRFVKDKMVWNGTGMEVGQYAGLMKASFEAIQGLEFKAHTVLVDEGRQMLAVRIEFAGTPIKPYGGAIPSGKPVFFAEHVFYWLEQGRISDVLTIVDWEAYRAQMG</sequence>
<dbReference type="Gene3D" id="3.10.450.50">
    <property type="match status" value="1"/>
</dbReference>
<evidence type="ECO:0008006" key="4">
    <source>
        <dbReference type="Google" id="ProtNLM"/>
    </source>
</evidence>
<dbReference type="SUPFAM" id="SSF54427">
    <property type="entry name" value="NTF2-like"/>
    <property type="match status" value="1"/>
</dbReference>